<dbReference type="Gene3D" id="2.130.10.10">
    <property type="entry name" value="YVTN repeat-like/Quinoprotein amine dehydrogenase"/>
    <property type="match status" value="3"/>
</dbReference>
<protein>
    <recommendedName>
        <fullName evidence="5">Pre-mRNA processing factor 4 (PRP4)-like domain-containing protein</fullName>
    </recommendedName>
</protein>
<dbReference type="PRINTS" id="PR00320">
    <property type="entry name" value="GPROTEINBRPT"/>
</dbReference>
<dbReference type="FunFam" id="2.130.10.10:FF:000443">
    <property type="entry name" value="U4/U6 small nuclear ribonucleoprotein Prp4"/>
    <property type="match status" value="1"/>
</dbReference>
<dbReference type="eggNOG" id="KOG0272">
    <property type="taxonomic scope" value="Eukaryota"/>
</dbReference>
<dbReference type="CDD" id="cd21086">
    <property type="entry name" value="WH_NTD_SMARCB1"/>
    <property type="match status" value="1"/>
</dbReference>
<dbReference type="InterPro" id="IPR036285">
    <property type="entry name" value="PRP4-like_sf"/>
</dbReference>
<keyword evidence="2" id="KW-0677">Repeat</keyword>
<dbReference type="KEGG" id="mbr:MONBRDRAFT_37807"/>
<dbReference type="PROSITE" id="PS00678">
    <property type="entry name" value="WD_REPEATS_1"/>
    <property type="match status" value="1"/>
</dbReference>
<dbReference type="SUPFAM" id="SSF50978">
    <property type="entry name" value="WD40 repeat-like"/>
    <property type="match status" value="1"/>
</dbReference>
<evidence type="ECO:0000313" key="6">
    <source>
        <dbReference type="EMBL" id="EDQ87922.1"/>
    </source>
</evidence>
<dbReference type="FunFam" id="2.130.10.10:FF:001211">
    <property type="entry name" value="CBN-PRP-4 protein"/>
    <property type="match status" value="1"/>
</dbReference>
<dbReference type="InterPro" id="IPR048664">
    <property type="entry name" value="INI1_DNA-bd"/>
</dbReference>
<feature type="repeat" description="WD" evidence="3">
    <location>
        <begin position="776"/>
        <end position="817"/>
    </location>
</feature>
<dbReference type="Pfam" id="PF08799">
    <property type="entry name" value="PRP4"/>
    <property type="match status" value="1"/>
</dbReference>
<feature type="repeat" description="WD" evidence="3">
    <location>
        <begin position="734"/>
        <end position="775"/>
    </location>
</feature>
<dbReference type="InterPro" id="IPR001680">
    <property type="entry name" value="WD40_rpt"/>
</dbReference>
<dbReference type="CDD" id="cd00200">
    <property type="entry name" value="WD40"/>
    <property type="match status" value="1"/>
</dbReference>
<dbReference type="GO" id="GO:0000228">
    <property type="term" value="C:nuclear chromosome"/>
    <property type="evidence" value="ECO:0007669"/>
    <property type="project" value="InterPro"/>
</dbReference>
<dbReference type="Proteomes" id="UP000001357">
    <property type="component" value="Unassembled WGS sequence"/>
</dbReference>
<dbReference type="Gene3D" id="4.10.280.110">
    <property type="entry name" value="Pre-mRNA processing factor 4 domain"/>
    <property type="match status" value="1"/>
</dbReference>
<dbReference type="GO" id="GO:0046540">
    <property type="term" value="C:U4/U6 x U5 tri-snRNP complex"/>
    <property type="evidence" value="ECO:0000318"/>
    <property type="project" value="GO_Central"/>
</dbReference>
<evidence type="ECO:0000256" key="3">
    <source>
        <dbReference type="PROSITE-ProRule" id="PRU00221"/>
    </source>
</evidence>
<dbReference type="FunFam" id="4.10.280.110:FF:000021">
    <property type="match status" value="1"/>
</dbReference>
<dbReference type="InParanoid" id="A9V3J2"/>
<dbReference type="PANTHER" id="PTHR19846">
    <property type="entry name" value="WD40 REPEAT PROTEIN"/>
    <property type="match status" value="1"/>
</dbReference>
<evidence type="ECO:0000256" key="4">
    <source>
        <dbReference type="SAM" id="MobiDB-lite"/>
    </source>
</evidence>
<dbReference type="Pfam" id="PF04855">
    <property type="entry name" value="SNF5"/>
    <property type="match status" value="1"/>
</dbReference>
<feature type="compositionally biased region" description="Polar residues" evidence="4">
    <location>
        <begin position="379"/>
        <end position="390"/>
    </location>
</feature>
<feature type="repeat" description="WD" evidence="3">
    <location>
        <begin position="818"/>
        <end position="859"/>
    </location>
</feature>
<dbReference type="PROSITE" id="PS50294">
    <property type="entry name" value="WD_REPEATS_REGION"/>
    <property type="match status" value="4"/>
</dbReference>
<gene>
    <name evidence="6" type="ORF">MONBRDRAFT_37807</name>
</gene>
<organism evidence="6 7">
    <name type="scientific">Monosiga brevicollis</name>
    <name type="common">Choanoflagellate</name>
    <dbReference type="NCBI Taxonomy" id="81824"/>
    <lineage>
        <taxon>Eukaryota</taxon>
        <taxon>Choanoflagellata</taxon>
        <taxon>Craspedida</taxon>
        <taxon>Salpingoecidae</taxon>
        <taxon>Monosiga</taxon>
    </lineage>
</organism>
<dbReference type="AlphaFoldDB" id="A9V3J2"/>
<feature type="region of interest" description="Disordered" evidence="4">
    <location>
        <begin position="370"/>
        <end position="396"/>
    </location>
</feature>
<keyword evidence="7" id="KW-1185">Reference proteome</keyword>
<dbReference type="SMART" id="SM00500">
    <property type="entry name" value="SFM"/>
    <property type="match status" value="1"/>
</dbReference>
<dbReference type="GO" id="GO:0000398">
    <property type="term" value="P:mRNA splicing, via spliceosome"/>
    <property type="evidence" value="ECO:0000318"/>
    <property type="project" value="GO_Central"/>
</dbReference>
<dbReference type="EMBL" id="CH991557">
    <property type="protein sequence ID" value="EDQ87922.1"/>
    <property type="molecule type" value="Genomic_DNA"/>
</dbReference>
<dbReference type="InterPro" id="IPR006939">
    <property type="entry name" value="SNF5"/>
</dbReference>
<sequence length="894" mass="100320">MAEEGIELRRFSFVPGGQEYYCATDVARFMGRPLWQFYQLHPSLYRRQATAVERQLLQYWDVAHAPLVTLLLAEEVDVLRAEDDGAPLLRQPRPVKSRKIMLGSTPVLLTQSAHAPMIPPRAPGTERAVKGSSNPLRQYYRKPHGLASEADALEEQLVPIKLTLDKEGYKFRDQFTWNINEPHITPALFAELLCQDAELPSRFAGTFAHSIQQQLDAFRQTQMMDVSTRSALVRVEVCFLVPRPDLIRSSFRVGDADVAPTASSHCPVMPVTHTNAIWLKVQYASSLLSDSFEWQHGAGSPEDFAQSLIIELGLPSDYGPLLAHAIHEQLLADKKVRPRTPFSTPSMSLLVPGPTQSDKAFERIQRQLATEQERRQAASDPQNEVATSTKAKPDERMDLTNEEQAELAEKNEAVAALERKRKVCSLETFAPLPPLPRLLNFITFYSIFTIGQPSFPINSPLIAIITNAAPQARALNVPAADMDVKKMLRSFGEPICLFGENPGDRRERLRDLILERGPATETEKQAETEATPQGNKDIWYHEGPAELEVARRFLADYSLPRASERLKAARLRLAKTDREEVATKQRTLARLQEFIAQASEVGDTRPLSHCRFSPDGKSLAISSWSGLVKLWSVPDCKLQKTLKGHEERVSAVEWHPRSGLDQQPGAINLASCDMNGAVHLWSMEKDTPLQTLDGHDMRVARARFHPSGRFLGTTCFDESWRLFDLEQNVEVLHQEGHSMPVYDIAFHPDGSLAGTTSLDCYGRIWDLRTGKNILVLTGHRQQVLSIDFSPNGFHVATASDDHTVRIWDLRKSTCVYTMPAHTNLISQLRYHPSGNFFVTSSYDKTAKVWQAPECTPVRTLKGHESRIMSIDVSPDASLIATSSYDRSFKLWGAE</sequence>
<evidence type="ECO:0000256" key="1">
    <source>
        <dbReference type="ARBA" id="ARBA00022574"/>
    </source>
</evidence>
<dbReference type="GO" id="GO:0017070">
    <property type="term" value="F:U6 snRNA binding"/>
    <property type="evidence" value="ECO:0000318"/>
    <property type="project" value="GO_Central"/>
</dbReference>
<dbReference type="PROSITE" id="PS50082">
    <property type="entry name" value="WD_REPEATS_2"/>
    <property type="match status" value="4"/>
</dbReference>
<dbReference type="STRING" id="81824.A9V3J2"/>
<dbReference type="GeneID" id="5892522"/>
<dbReference type="InterPro" id="IPR015943">
    <property type="entry name" value="WD40/YVTN_repeat-like_dom_sf"/>
</dbReference>
<dbReference type="PANTHER" id="PTHR19846:SF0">
    <property type="entry name" value="PRE-MRNA PROCESSING FACTOR 4"/>
    <property type="match status" value="1"/>
</dbReference>
<evidence type="ECO:0000313" key="7">
    <source>
        <dbReference type="Proteomes" id="UP000001357"/>
    </source>
</evidence>
<dbReference type="InterPro" id="IPR014906">
    <property type="entry name" value="PRP4-like"/>
</dbReference>
<feature type="region of interest" description="Disordered" evidence="4">
    <location>
        <begin position="518"/>
        <end position="537"/>
    </location>
</feature>
<name>A9V3J2_MONBE</name>
<dbReference type="eggNOG" id="KOG1649">
    <property type="taxonomic scope" value="Eukaryota"/>
</dbReference>
<dbReference type="GO" id="GO:0006338">
    <property type="term" value="P:chromatin remodeling"/>
    <property type="evidence" value="ECO:0007669"/>
    <property type="project" value="InterPro"/>
</dbReference>
<dbReference type="InterPro" id="IPR020472">
    <property type="entry name" value="WD40_PAC1"/>
</dbReference>
<evidence type="ECO:0000256" key="2">
    <source>
        <dbReference type="ARBA" id="ARBA00022737"/>
    </source>
</evidence>
<dbReference type="Pfam" id="PF00400">
    <property type="entry name" value="WD40"/>
    <property type="match status" value="7"/>
</dbReference>
<accession>A9V3J2</accession>
<feature type="domain" description="Pre-mRNA processing factor 4 (PRP4)-like" evidence="5">
    <location>
        <begin position="479"/>
        <end position="530"/>
    </location>
</feature>
<dbReference type="InterPro" id="IPR036322">
    <property type="entry name" value="WD40_repeat_dom_sf"/>
</dbReference>
<feature type="repeat" description="WD" evidence="3">
    <location>
        <begin position="860"/>
        <end position="894"/>
    </location>
</feature>
<dbReference type="InterPro" id="IPR019775">
    <property type="entry name" value="WD40_repeat_CS"/>
</dbReference>
<dbReference type="GO" id="GO:0030621">
    <property type="term" value="F:U4 snRNA binding"/>
    <property type="evidence" value="ECO:0000318"/>
    <property type="project" value="GO_Central"/>
</dbReference>
<proteinExistence type="predicted"/>
<keyword evidence="1 3" id="KW-0853">WD repeat</keyword>
<reference evidence="6 7" key="1">
    <citation type="journal article" date="2008" name="Nature">
        <title>The genome of the choanoflagellate Monosiga brevicollis and the origin of metazoans.</title>
        <authorList>
            <consortium name="JGI Sequencing"/>
            <person name="King N."/>
            <person name="Westbrook M.J."/>
            <person name="Young S.L."/>
            <person name="Kuo A."/>
            <person name="Abedin M."/>
            <person name="Chapman J."/>
            <person name="Fairclough S."/>
            <person name="Hellsten U."/>
            <person name="Isogai Y."/>
            <person name="Letunic I."/>
            <person name="Marr M."/>
            <person name="Pincus D."/>
            <person name="Putnam N."/>
            <person name="Rokas A."/>
            <person name="Wright K.J."/>
            <person name="Zuzow R."/>
            <person name="Dirks W."/>
            <person name="Good M."/>
            <person name="Goodstein D."/>
            <person name="Lemons D."/>
            <person name="Li W."/>
            <person name="Lyons J.B."/>
            <person name="Morris A."/>
            <person name="Nichols S."/>
            <person name="Richter D.J."/>
            <person name="Salamov A."/>
            <person name="Bork P."/>
            <person name="Lim W.A."/>
            <person name="Manning G."/>
            <person name="Miller W.T."/>
            <person name="McGinnis W."/>
            <person name="Shapiro H."/>
            <person name="Tjian R."/>
            <person name="Grigoriev I.V."/>
            <person name="Rokhsar D."/>
        </authorList>
    </citation>
    <scope>NUCLEOTIDE SEQUENCE [LARGE SCALE GENOMIC DNA]</scope>
    <source>
        <strain evidence="7">MX1 / ATCC 50154</strain>
    </source>
</reference>
<evidence type="ECO:0000259" key="5">
    <source>
        <dbReference type="SMART" id="SM00500"/>
    </source>
</evidence>
<dbReference type="RefSeq" id="XP_001747455.1">
    <property type="nucleotide sequence ID" value="XM_001747403.1"/>
</dbReference>
<dbReference type="SMART" id="SM00320">
    <property type="entry name" value="WD40"/>
    <property type="match status" value="7"/>
</dbReference>
<dbReference type="SUPFAM" id="SSF158230">
    <property type="entry name" value="PRP4-like"/>
    <property type="match status" value="1"/>
</dbReference>